<sequence length="110" mass="11729">MSDPDADSNAPSETGASALDAAVDEPRGDVTREWELFVREEAGEPLRHAGSVSAPSTEVVREQAARLFGWTAETLWLCPADETRRFTAEGVALGDRADGPDTADRGGERA</sequence>
<protein>
    <submittedName>
        <fullName evidence="2">Htur_1727 family rSAM-partnered candidate RiPP</fullName>
    </submittedName>
</protein>
<dbReference type="RefSeq" id="WP_274324701.1">
    <property type="nucleotide sequence ID" value="NZ_CP118158.1"/>
</dbReference>
<evidence type="ECO:0000256" key="1">
    <source>
        <dbReference type="SAM" id="MobiDB-lite"/>
    </source>
</evidence>
<dbReference type="AlphaFoldDB" id="A0ABD5Y038"/>
<feature type="compositionally biased region" description="Basic and acidic residues" evidence="1">
    <location>
        <begin position="95"/>
        <end position="110"/>
    </location>
</feature>
<gene>
    <name evidence="2" type="ORF">ACFQMA_04515</name>
</gene>
<reference evidence="2 3" key="1">
    <citation type="journal article" date="2019" name="Int. J. Syst. Evol. Microbiol.">
        <title>The Global Catalogue of Microorganisms (GCM) 10K type strain sequencing project: providing services to taxonomists for standard genome sequencing and annotation.</title>
        <authorList>
            <consortium name="The Broad Institute Genomics Platform"/>
            <consortium name="The Broad Institute Genome Sequencing Center for Infectious Disease"/>
            <person name="Wu L."/>
            <person name="Ma J."/>
        </authorList>
    </citation>
    <scope>NUCLEOTIDE SEQUENCE [LARGE SCALE GENOMIC DNA]</scope>
    <source>
        <strain evidence="2 3">XZYJT29</strain>
    </source>
</reference>
<comment type="caution">
    <text evidence="2">The sequence shown here is derived from an EMBL/GenBank/DDBJ whole genome shotgun (WGS) entry which is preliminary data.</text>
</comment>
<dbReference type="Gene3D" id="3.10.20.520">
    <property type="entry name" value="Phenylacetic acid degradation B"/>
    <property type="match status" value="1"/>
</dbReference>
<dbReference type="Proteomes" id="UP001596432">
    <property type="component" value="Unassembled WGS sequence"/>
</dbReference>
<keyword evidence="3" id="KW-1185">Reference proteome</keyword>
<dbReference type="GeneID" id="78819350"/>
<dbReference type="EMBL" id="JBHTAS010000001">
    <property type="protein sequence ID" value="MFC7139100.1"/>
    <property type="molecule type" value="Genomic_DNA"/>
</dbReference>
<feature type="region of interest" description="Disordered" evidence="1">
    <location>
        <begin position="1"/>
        <end position="27"/>
    </location>
</feature>
<dbReference type="NCBIfam" id="TIGR04031">
    <property type="entry name" value="Htur_1727_fam"/>
    <property type="match status" value="1"/>
</dbReference>
<proteinExistence type="predicted"/>
<evidence type="ECO:0000313" key="3">
    <source>
        <dbReference type="Proteomes" id="UP001596432"/>
    </source>
</evidence>
<accession>A0ABD5Y038</accession>
<feature type="region of interest" description="Disordered" evidence="1">
    <location>
        <begin position="91"/>
        <end position="110"/>
    </location>
</feature>
<name>A0ABD5Y038_9EURY</name>
<dbReference type="InterPro" id="IPR023976">
    <property type="entry name" value="CHP04031_Htur1727"/>
</dbReference>
<organism evidence="2 3">
    <name type="scientific">Halosimplex aquaticum</name>
    <dbReference type="NCBI Taxonomy" id="3026162"/>
    <lineage>
        <taxon>Archaea</taxon>
        <taxon>Methanobacteriati</taxon>
        <taxon>Methanobacteriota</taxon>
        <taxon>Stenosarchaea group</taxon>
        <taxon>Halobacteria</taxon>
        <taxon>Halobacteriales</taxon>
        <taxon>Haloarculaceae</taxon>
        <taxon>Halosimplex</taxon>
    </lineage>
</organism>
<dbReference type="InterPro" id="IPR038693">
    <property type="entry name" value="PaaB_sf"/>
</dbReference>
<evidence type="ECO:0000313" key="2">
    <source>
        <dbReference type="EMBL" id="MFC7139100.1"/>
    </source>
</evidence>